<comment type="caution">
    <text evidence="10">The sequence shown here is derived from an EMBL/GenBank/DDBJ whole genome shotgun (WGS) entry which is preliminary data.</text>
</comment>
<comment type="catalytic activity">
    <reaction evidence="1">
        <text>[E2 ubiquitin-conjugating enzyme]-S-ubiquitinyl-L-cysteine + [acceptor protein]-L-lysine = [E2 ubiquitin-conjugating enzyme]-L-cysteine + [acceptor protein]-N(6)-ubiquitinyl-L-lysine.</text>
        <dbReference type="EC" id="2.3.2.31"/>
    </reaction>
</comment>
<keyword evidence="4" id="KW-0479">Metal-binding</keyword>
<dbReference type="PROSITE" id="PS00518">
    <property type="entry name" value="ZF_RING_1"/>
    <property type="match status" value="1"/>
</dbReference>
<keyword evidence="3" id="KW-0808">Transferase</keyword>
<dbReference type="Proteomes" id="UP000663853">
    <property type="component" value="Unassembled WGS sequence"/>
</dbReference>
<dbReference type="SMART" id="SM00647">
    <property type="entry name" value="IBR"/>
    <property type="match status" value="2"/>
</dbReference>
<dbReference type="Gene3D" id="1.20.120.1750">
    <property type="match status" value="1"/>
</dbReference>
<reference evidence="10" key="1">
    <citation type="submission" date="2021-01" db="EMBL/GenBank/DDBJ databases">
        <authorList>
            <person name="Kaushik A."/>
        </authorList>
    </citation>
    <scope>NUCLEOTIDE SEQUENCE</scope>
    <source>
        <strain evidence="10">AG6-10EEA</strain>
    </source>
</reference>
<gene>
    <name evidence="10" type="ORF">RDB_LOCUS51217</name>
</gene>
<dbReference type="EC" id="2.3.2.31" evidence="2"/>
<dbReference type="InterPro" id="IPR044066">
    <property type="entry name" value="TRIAD_supradom"/>
</dbReference>
<name>A0A8H3BAG9_9AGAM</name>
<sequence>MSSLSSILEESEDVLQAGEVIVTPDRAPLSRSRVTYRGPNTYRSKRIDIPRMVSFPVPELESDPESGYDPEPSPACEICLEVLDLLSPTSRCSHDPMICASCLGKYVTHAIKSGGLATLVCPAVVCEEDLEYEEVVKYMGEDTECLDQFNSLIAQIELEQDPNFMWCTNPTCGQGQIHTPEGPIVTCDYCHTKSCLLHQVPWHEGFTCEEYTVDQETFANQEYLTRHTKRCPSKTCGRPIEKISGCDRMTCRCGHQFCWACLADYVPISREGNHRHNSSCTHYAANPPIRNPRIITPAEMNPLGACANEPHETWEPLVPAGVARSLPVVG</sequence>
<dbReference type="InterPro" id="IPR017907">
    <property type="entry name" value="Znf_RING_CS"/>
</dbReference>
<evidence type="ECO:0000256" key="3">
    <source>
        <dbReference type="ARBA" id="ARBA00022679"/>
    </source>
</evidence>
<dbReference type="EMBL" id="CAJMXA010001124">
    <property type="protein sequence ID" value="CAE6451881.1"/>
    <property type="molecule type" value="Genomic_DNA"/>
</dbReference>
<accession>A0A8H3BAG9</accession>
<keyword evidence="8" id="KW-0862">Zinc</keyword>
<evidence type="ECO:0000256" key="8">
    <source>
        <dbReference type="ARBA" id="ARBA00022833"/>
    </source>
</evidence>
<dbReference type="GO" id="GO:0061630">
    <property type="term" value="F:ubiquitin protein ligase activity"/>
    <property type="evidence" value="ECO:0007669"/>
    <property type="project" value="UniProtKB-EC"/>
</dbReference>
<evidence type="ECO:0000256" key="6">
    <source>
        <dbReference type="ARBA" id="ARBA00022771"/>
    </source>
</evidence>
<dbReference type="GO" id="GO:0008270">
    <property type="term" value="F:zinc ion binding"/>
    <property type="evidence" value="ECO:0007669"/>
    <property type="project" value="UniProtKB-KW"/>
</dbReference>
<organism evidence="10 11">
    <name type="scientific">Rhizoctonia solani</name>
    <dbReference type="NCBI Taxonomy" id="456999"/>
    <lineage>
        <taxon>Eukaryota</taxon>
        <taxon>Fungi</taxon>
        <taxon>Dikarya</taxon>
        <taxon>Basidiomycota</taxon>
        <taxon>Agaricomycotina</taxon>
        <taxon>Agaricomycetes</taxon>
        <taxon>Cantharellales</taxon>
        <taxon>Ceratobasidiaceae</taxon>
        <taxon>Rhizoctonia</taxon>
    </lineage>
</organism>
<protein>
    <recommendedName>
        <fullName evidence="2">RBR-type E3 ubiquitin transferase</fullName>
        <ecNumber evidence="2">2.3.2.31</ecNumber>
    </recommendedName>
</protein>
<evidence type="ECO:0000256" key="7">
    <source>
        <dbReference type="ARBA" id="ARBA00022786"/>
    </source>
</evidence>
<evidence type="ECO:0000256" key="4">
    <source>
        <dbReference type="ARBA" id="ARBA00022723"/>
    </source>
</evidence>
<dbReference type="CDD" id="cd20335">
    <property type="entry name" value="BRcat_RBR"/>
    <property type="match status" value="1"/>
</dbReference>
<feature type="domain" description="RING-type" evidence="9">
    <location>
        <begin position="72"/>
        <end position="284"/>
    </location>
</feature>
<evidence type="ECO:0000256" key="5">
    <source>
        <dbReference type="ARBA" id="ARBA00022737"/>
    </source>
</evidence>
<evidence type="ECO:0000259" key="9">
    <source>
        <dbReference type="PROSITE" id="PS51873"/>
    </source>
</evidence>
<dbReference type="PROSITE" id="PS51873">
    <property type="entry name" value="TRIAD"/>
    <property type="match status" value="1"/>
</dbReference>
<keyword evidence="6" id="KW-0863">Zinc-finger</keyword>
<dbReference type="GO" id="GO:0016567">
    <property type="term" value="P:protein ubiquitination"/>
    <property type="evidence" value="ECO:0007669"/>
    <property type="project" value="InterPro"/>
</dbReference>
<dbReference type="SUPFAM" id="SSF57850">
    <property type="entry name" value="RING/U-box"/>
    <property type="match status" value="3"/>
</dbReference>
<evidence type="ECO:0000256" key="1">
    <source>
        <dbReference type="ARBA" id="ARBA00001798"/>
    </source>
</evidence>
<dbReference type="AlphaFoldDB" id="A0A8H3BAG9"/>
<dbReference type="InterPro" id="IPR002867">
    <property type="entry name" value="IBR_dom"/>
</dbReference>
<dbReference type="Gene3D" id="3.30.40.10">
    <property type="entry name" value="Zinc/RING finger domain, C3HC4 (zinc finger)"/>
    <property type="match status" value="1"/>
</dbReference>
<dbReference type="PANTHER" id="PTHR11685">
    <property type="entry name" value="RBR FAMILY RING FINGER AND IBR DOMAIN-CONTAINING"/>
    <property type="match status" value="1"/>
</dbReference>
<dbReference type="InterPro" id="IPR031127">
    <property type="entry name" value="E3_UB_ligase_RBR"/>
</dbReference>
<keyword evidence="5" id="KW-0677">Repeat</keyword>
<dbReference type="Pfam" id="PF01485">
    <property type="entry name" value="IBR"/>
    <property type="match status" value="2"/>
</dbReference>
<keyword evidence="7" id="KW-0833">Ubl conjugation pathway</keyword>
<evidence type="ECO:0000313" key="11">
    <source>
        <dbReference type="Proteomes" id="UP000663853"/>
    </source>
</evidence>
<evidence type="ECO:0000256" key="2">
    <source>
        <dbReference type="ARBA" id="ARBA00012251"/>
    </source>
</evidence>
<evidence type="ECO:0000313" key="10">
    <source>
        <dbReference type="EMBL" id="CAE6451881.1"/>
    </source>
</evidence>
<proteinExistence type="predicted"/>
<dbReference type="InterPro" id="IPR013083">
    <property type="entry name" value="Znf_RING/FYVE/PHD"/>
</dbReference>